<gene>
    <name evidence="1" type="ORF">KL86DES1_10435</name>
</gene>
<reference evidence="1" key="1">
    <citation type="submission" date="2016-08" db="EMBL/GenBank/DDBJ databases">
        <authorList>
            <person name="Seilhamer J.J."/>
        </authorList>
    </citation>
    <scope>NUCLEOTIDE SEQUENCE</scope>
    <source>
        <strain evidence="1">86-1</strain>
    </source>
</reference>
<protein>
    <submittedName>
        <fullName evidence="1">Uncharacterized protein</fullName>
    </submittedName>
</protein>
<name>A0A212KYV0_9BACT</name>
<proteinExistence type="predicted"/>
<dbReference type="EMBL" id="FMJC01000001">
    <property type="protein sequence ID" value="SCM70484.1"/>
    <property type="molecule type" value="Genomic_DNA"/>
</dbReference>
<accession>A0A212KYV0</accession>
<organism evidence="1">
    <name type="scientific">uncultured Desulfovibrio sp</name>
    <dbReference type="NCBI Taxonomy" id="167968"/>
    <lineage>
        <taxon>Bacteria</taxon>
        <taxon>Pseudomonadati</taxon>
        <taxon>Thermodesulfobacteriota</taxon>
        <taxon>Desulfovibrionia</taxon>
        <taxon>Desulfovibrionales</taxon>
        <taxon>Desulfovibrionaceae</taxon>
        <taxon>Desulfovibrio</taxon>
        <taxon>environmental samples</taxon>
    </lineage>
</organism>
<evidence type="ECO:0000313" key="1">
    <source>
        <dbReference type="EMBL" id="SCM70484.1"/>
    </source>
</evidence>
<sequence>MKKIQPATHWESPTYKWYTQWGKVTNNLLEQYNQAGLTPVAYQSFLFQHQPGLEENYFNSAVLLIISLRVIDTRDLLTNTCLIYILLKCIEIVARPIKSLPSRIADLPECLFWDSGRPLCAKLV</sequence>
<dbReference type="AlphaFoldDB" id="A0A212KYV0"/>